<dbReference type="Gene3D" id="3.60.21.10">
    <property type="match status" value="1"/>
</dbReference>
<keyword evidence="5 10" id="KW-0378">Hydrolase</keyword>
<comment type="cofactor">
    <cofactor evidence="1">
        <name>Mn(2+)</name>
        <dbReference type="ChEBI" id="CHEBI:29035"/>
    </cofactor>
</comment>
<dbReference type="InterPro" id="IPR004843">
    <property type="entry name" value="Calcineurin-like_PHP"/>
</dbReference>
<evidence type="ECO:0000256" key="8">
    <source>
        <dbReference type="PIRSR" id="PIRSR033096-1"/>
    </source>
</evidence>
<comment type="similarity">
    <text evidence="2">Belongs to the PPP phosphatase family. PP-5 (PP-T) subfamily.</text>
</comment>
<dbReference type="SUPFAM" id="SSF56300">
    <property type="entry name" value="Metallo-dependent phosphatases"/>
    <property type="match status" value="1"/>
</dbReference>
<dbReference type="Gene3D" id="1.25.40.10">
    <property type="entry name" value="Tetratricopeptide repeat domain"/>
    <property type="match status" value="1"/>
</dbReference>
<reference evidence="13 14" key="1">
    <citation type="journal article" date="2020" name="ISME J.">
        <title>Uncovering the hidden diversity of litter-decomposition mechanisms in mushroom-forming fungi.</title>
        <authorList>
            <person name="Floudas D."/>
            <person name="Bentzer J."/>
            <person name="Ahren D."/>
            <person name="Johansson T."/>
            <person name="Persson P."/>
            <person name="Tunlid A."/>
        </authorList>
    </citation>
    <scope>NUCLEOTIDE SEQUENCE [LARGE SCALE GENOMIC DNA]</scope>
    <source>
        <strain evidence="13 14">CBS 101986</strain>
    </source>
</reference>
<evidence type="ECO:0000313" key="13">
    <source>
        <dbReference type="EMBL" id="KAF5320677.1"/>
    </source>
</evidence>
<organism evidence="13 14">
    <name type="scientific">Psilocybe cf. subviscida</name>
    <dbReference type="NCBI Taxonomy" id="2480587"/>
    <lineage>
        <taxon>Eukaryota</taxon>
        <taxon>Fungi</taxon>
        <taxon>Dikarya</taxon>
        <taxon>Basidiomycota</taxon>
        <taxon>Agaricomycotina</taxon>
        <taxon>Agaricomycetes</taxon>
        <taxon>Agaricomycetidae</taxon>
        <taxon>Agaricales</taxon>
        <taxon>Agaricineae</taxon>
        <taxon>Strophariaceae</taxon>
        <taxon>Psilocybe</taxon>
    </lineage>
</organism>
<protein>
    <recommendedName>
        <fullName evidence="10">Serine/threonine-protein phosphatase</fullName>
        <ecNumber evidence="10">3.1.3.16</ecNumber>
    </recommendedName>
</protein>
<dbReference type="InterPro" id="IPR019734">
    <property type="entry name" value="TPR_rpt"/>
</dbReference>
<dbReference type="PIRSF" id="PIRSF033096">
    <property type="entry name" value="PPPtase_5"/>
    <property type="match status" value="1"/>
</dbReference>
<evidence type="ECO:0000256" key="4">
    <source>
        <dbReference type="ARBA" id="ARBA00022737"/>
    </source>
</evidence>
<dbReference type="Pfam" id="PF00149">
    <property type="entry name" value="Metallophos"/>
    <property type="match status" value="1"/>
</dbReference>
<accession>A0A8H5BEE4</accession>
<dbReference type="SMART" id="SM00028">
    <property type="entry name" value="TPR"/>
    <property type="match status" value="3"/>
</dbReference>
<comment type="catalytic activity">
    <reaction evidence="10">
        <text>O-phospho-L-threonyl-[protein] + H2O = L-threonyl-[protein] + phosphate</text>
        <dbReference type="Rhea" id="RHEA:47004"/>
        <dbReference type="Rhea" id="RHEA-COMP:11060"/>
        <dbReference type="Rhea" id="RHEA-COMP:11605"/>
        <dbReference type="ChEBI" id="CHEBI:15377"/>
        <dbReference type="ChEBI" id="CHEBI:30013"/>
        <dbReference type="ChEBI" id="CHEBI:43474"/>
        <dbReference type="ChEBI" id="CHEBI:61977"/>
        <dbReference type="EC" id="3.1.3.16"/>
    </reaction>
</comment>
<evidence type="ECO:0000256" key="5">
    <source>
        <dbReference type="ARBA" id="ARBA00022801"/>
    </source>
</evidence>
<keyword evidence="14" id="KW-1185">Reference proteome</keyword>
<feature type="region of interest" description="Disordered" evidence="11">
    <location>
        <begin position="1"/>
        <end position="28"/>
    </location>
</feature>
<evidence type="ECO:0000256" key="10">
    <source>
        <dbReference type="RuleBase" id="RU004273"/>
    </source>
</evidence>
<evidence type="ECO:0000256" key="11">
    <source>
        <dbReference type="SAM" id="MobiDB-lite"/>
    </source>
</evidence>
<dbReference type="CDD" id="cd07417">
    <property type="entry name" value="MPP_PP5_C"/>
    <property type="match status" value="1"/>
</dbReference>
<dbReference type="AlphaFoldDB" id="A0A8H5BEE4"/>
<keyword evidence="4" id="KW-0677">Repeat</keyword>
<comment type="caution">
    <text evidence="13">The sequence shown here is derived from an EMBL/GenBank/DDBJ whole genome shotgun (WGS) entry which is preliminary data.</text>
</comment>
<dbReference type="Proteomes" id="UP000567179">
    <property type="component" value="Unassembled WGS sequence"/>
</dbReference>
<dbReference type="PRINTS" id="PR00114">
    <property type="entry name" value="STPHPHTASE"/>
</dbReference>
<feature type="repeat" description="TPR" evidence="9">
    <location>
        <begin position="111"/>
        <end position="144"/>
    </location>
</feature>
<feature type="domain" description="Serine/threonine specific protein phosphatases" evidence="12">
    <location>
        <begin position="322"/>
        <end position="327"/>
    </location>
</feature>
<dbReference type="EMBL" id="JAACJJ010000028">
    <property type="protein sequence ID" value="KAF5320677.1"/>
    <property type="molecule type" value="Genomic_DNA"/>
</dbReference>
<evidence type="ECO:0000256" key="6">
    <source>
        <dbReference type="ARBA" id="ARBA00022803"/>
    </source>
</evidence>
<dbReference type="PANTHER" id="PTHR45668">
    <property type="entry name" value="SERINE/THREONINE-PROTEIN PHOSPHATASE 5-RELATED"/>
    <property type="match status" value="1"/>
</dbReference>
<proteinExistence type="inferred from homology"/>
<evidence type="ECO:0000256" key="7">
    <source>
        <dbReference type="ARBA" id="ARBA00023211"/>
    </source>
</evidence>
<dbReference type="Pfam" id="PF08321">
    <property type="entry name" value="PPP5"/>
    <property type="match status" value="1"/>
</dbReference>
<dbReference type="InterPro" id="IPR011990">
    <property type="entry name" value="TPR-like_helical_dom_sf"/>
</dbReference>
<keyword evidence="3" id="KW-0479">Metal-binding</keyword>
<name>A0A8H5BEE4_9AGAR</name>
<evidence type="ECO:0000256" key="9">
    <source>
        <dbReference type="PROSITE-ProRule" id="PRU00339"/>
    </source>
</evidence>
<dbReference type="InterPro" id="IPR051134">
    <property type="entry name" value="PPP_phosphatase"/>
</dbReference>
<evidence type="ECO:0000259" key="12">
    <source>
        <dbReference type="PROSITE" id="PS00125"/>
    </source>
</evidence>
<sequence length="559" mass="62507">MSAASTSSPSASTTSTPLSSAPPSPELAKLNLDAVSPEDKEEAARLKASANKAFVAHEFNAAADLYTQSIDKNPADATVWCNRAYARMKLEEYGYALTDAAQAIALDPKYVKAYYRRATCYMQTLKPQMAVSDFKKILAIEPHNETVRQQMVSTQKLIRKIEFEKAIEVEGEKDPVVRCREIIAEGACEVDKSYEGPKLPQQDGKYHMTQEFIQEMIELFKAGKFLPKRYAWEIVMGAHEHFAQEESLVDVEIPEDVTIDVIGDVHGQFYDVLHLFSLTGPPTEKHYLLMNGDLVDRGSWSIEVILLAFAYKWLYPKYMYLNRGNHEAKDMNRTYGFEGEAKHKHGEQAYKLFAHVFTTLPLATLISASKPPSPPDSKAILSPEGRRRFFVVHGGLFSKDGVTLEEIRKLERVGKQPGQEGLMCELLWTDPQTLPGRGPSKRGVGIAFGPDVTKRWCTLNGVAGVIRSHEVRQNGYEIEHDGLCTTVGLVFPLWLLRSLTLFILQVFSAPNYVDQSGNKGAFIRIDATGNREYTQFEASPHPPMKPMAYIQGGLGSLMM</sequence>
<feature type="active site" description="Proton donor/acceptor" evidence="8">
    <location>
        <position position="326"/>
    </location>
</feature>
<dbReference type="InterPro" id="IPR013235">
    <property type="entry name" value="PPP_dom"/>
</dbReference>
<dbReference type="EC" id="3.1.3.16" evidence="10"/>
<dbReference type="GO" id="GO:0004722">
    <property type="term" value="F:protein serine/threonine phosphatase activity"/>
    <property type="evidence" value="ECO:0007669"/>
    <property type="project" value="UniProtKB-EC"/>
</dbReference>
<gene>
    <name evidence="13" type="ORF">D9619_001996</name>
</gene>
<dbReference type="PANTHER" id="PTHR45668:SF5">
    <property type="entry name" value="SERINE_THREONINE-PROTEIN PHOSPHATASE 5"/>
    <property type="match status" value="1"/>
</dbReference>
<keyword evidence="7" id="KW-0464">Manganese</keyword>
<dbReference type="SMART" id="SM00156">
    <property type="entry name" value="PP2Ac"/>
    <property type="match status" value="1"/>
</dbReference>
<feature type="compositionally biased region" description="Low complexity" evidence="11">
    <location>
        <begin position="1"/>
        <end position="19"/>
    </location>
</feature>
<evidence type="ECO:0000256" key="2">
    <source>
        <dbReference type="ARBA" id="ARBA00008786"/>
    </source>
</evidence>
<evidence type="ECO:0000313" key="14">
    <source>
        <dbReference type="Proteomes" id="UP000567179"/>
    </source>
</evidence>
<dbReference type="SUPFAM" id="SSF48452">
    <property type="entry name" value="TPR-like"/>
    <property type="match status" value="1"/>
</dbReference>
<dbReference type="InterPro" id="IPR006186">
    <property type="entry name" value="Ser/Thr-sp_prot-phosphatase"/>
</dbReference>
<evidence type="ECO:0000256" key="1">
    <source>
        <dbReference type="ARBA" id="ARBA00001936"/>
    </source>
</evidence>
<dbReference type="InterPro" id="IPR029052">
    <property type="entry name" value="Metallo-depent_PP-like"/>
</dbReference>
<dbReference type="OrthoDB" id="445564at2759"/>
<dbReference type="PROSITE" id="PS00125">
    <property type="entry name" value="SER_THR_PHOSPHATASE"/>
    <property type="match status" value="1"/>
</dbReference>
<dbReference type="PROSITE" id="PS50005">
    <property type="entry name" value="TPR"/>
    <property type="match status" value="1"/>
</dbReference>
<dbReference type="GO" id="GO:0046872">
    <property type="term" value="F:metal ion binding"/>
    <property type="evidence" value="ECO:0007669"/>
    <property type="project" value="UniProtKB-KW"/>
</dbReference>
<evidence type="ECO:0000256" key="3">
    <source>
        <dbReference type="ARBA" id="ARBA00022723"/>
    </source>
</evidence>
<dbReference type="InterPro" id="IPR041753">
    <property type="entry name" value="PP5_C"/>
</dbReference>
<keyword evidence="6 9" id="KW-0802">TPR repeat</keyword>